<dbReference type="SUPFAM" id="SSF47413">
    <property type="entry name" value="lambda repressor-like DNA-binding domains"/>
    <property type="match status" value="1"/>
</dbReference>
<dbReference type="GO" id="GO:0003677">
    <property type="term" value="F:DNA binding"/>
    <property type="evidence" value="ECO:0007669"/>
    <property type="project" value="InterPro"/>
</dbReference>
<dbReference type="Proteomes" id="UP000245217">
    <property type="component" value="Unassembled WGS sequence"/>
</dbReference>
<dbReference type="InterPro" id="IPR010982">
    <property type="entry name" value="Lambda_DNA-bd_dom_sf"/>
</dbReference>
<evidence type="ECO:0000313" key="2">
    <source>
        <dbReference type="EMBL" id="PWD91718.1"/>
    </source>
</evidence>
<evidence type="ECO:0008006" key="5">
    <source>
        <dbReference type="Google" id="ProtNLM"/>
    </source>
</evidence>
<dbReference type="EMBL" id="QEWW01000004">
    <property type="protein sequence ID" value="PWD85830.1"/>
    <property type="molecule type" value="Genomic_DNA"/>
</dbReference>
<dbReference type="Gene3D" id="1.10.260.40">
    <property type="entry name" value="lambda repressor-like DNA-binding domains"/>
    <property type="match status" value="1"/>
</dbReference>
<evidence type="ECO:0000313" key="1">
    <source>
        <dbReference type="EMBL" id="PWD85830.1"/>
    </source>
</evidence>
<keyword evidence="4" id="KW-1185">Reference proteome</keyword>
<dbReference type="Proteomes" id="UP000245059">
    <property type="component" value="Unassembled WGS sequence"/>
</dbReference>
<protein>
    <recommendedName>
        <fullName evidence="5">Transcriptional regulator</fullName>
    </recommendedName>
</protein>
<sequence>MVSIEEIIEKAGGAEKLSIALGITRPAVLHWKSRGLKVPPIAHAEIIEAVTGIPKEEIWVDYYERLRSLQRKSNE</sequence>
<reference evidence="1" key="1">
    <citation type="journal article" date="2018" name="Genome Announc.">
        <title>Ignatzschineria cameli sp. nov., isolated from necrotic foot tissue of dromedaries (Camelus dromedarius) and associated maggots (Wohlfahrtia species) in Dubai.</title>
        <authorList>
            <person name="Tsang C.C."/>
            <person name="Tang J.Y."/>
            <person name="Fong J.Y."/>
            <person name="Kinne J."/>
            <person name="Lee H.H."/>
            <person name="Joseph M."/>
            <person name="Jose S."/>
            <person name="Schuster R.K."/>
            <person name="Tang Y."/>
            <person name="Sivakumar S."/>
            <person name="Chen J.H."/>
            <person name="Teng J.L."/>
            <person name="Lau S.K."/>
            <person name="Wernery U."/>
            <person name="Woo P.C."/>
        </authorList>
    </citation>
    <scope>NUCLEOTIDE SEQUENCE</scope>
    <source>
        <strain evidence="1">UAE-HKU57</strain>
        <strain evidence="2">UAE-HKU58</strain>
    </source>
</reference>
<gene>
    <name evidence="1" type="ORF">DC077_07310</name>
    <name evidence="2" type="ORF">DC078_06930</name>
</gene>
<accession>A0A2U2AQB3</accession>
<evidence type="ECO:0000313" key="3">
    <source>
        <dbReference type="Proteomes" id="UP000245059"/>
    </source>
</evidence>
<name>A0A2U2AQB3_9GAMM</name>
<organism evidence="1 3">
    <name type="scientific">Ignatzschineria cameli</name>
    <dbReference type="NCBI Taxonomy" id="2182793"/>
    <lineage>
        <taxon>Bacteria</taxon>
        <taxon>Pseudomonadati</taxon>
        <taxon>Pseudomonadota</taxon>
        <taxon>Gammaproteobacteria</taxon>
        <taxon>Cardiobacteriales</taxon>
        <taxon>Ignatzschineriaceae</taxon>
        <taxon>Ignatzschineria</taxon>
    </lineage>
</organism>
<dbReference type="AlphaFoldDB" id="A0A2U2AQB3"/>
<evidence type="ECO:0000313" key="4">
    <source>
        <dbReference type="Proteomes" id="UP000245217"/>
    </source>
</evidence>
<proteinExistence type="predicted"/>
<comment type="caution">
    <text evidence="1">The sequence shown here is derived from an EMBL/GenBank/DDBJ whole genome shotgun (WGS) entry which is preliminary data.</text>
</comment>
<reference evidence="3 4" key="2">
    <citation type="submission" date="2018-05" db="EMBL/GenBank/DDBJ databases">
        <title>Ignatzschineria dubaiensis sp. nov., isolated from necrotic foot tissues of dromedaries (Camelus dromedarius) and associated maggots in Dubai, United Arab Emirates.</title>
        <authorList>
            <person name="Tsang C.C."/>
            <person name="Tang J.Y.M."/>
            <person name="Fong J.Y.H."/>
            <person name="Kinne J."/>
            <person name="Lee H.H."/>
            <person name="Joseph M."/>
            <person name="Jose S."/>
            <person name="Schuster R.K."/>
            <person name="Tang Y."/>
            <person name="Sivakumar S."/>
            <person name="Chen J.H.K."/>
            <person name="Teng J.L.L."/>
            <person name="Lau S.K.P."/>
            <person name="Wernery U."/>
            <person name="Woo P.C.Y."/>
        </authorList>
    </citation>
    <scope>NUCLEOTIDE SEQUENCE [LARGE SCALE GENOMIC DNA]</scope>
    <source>
        <strain evidence="3">UAE-HKU57</strain>
        <strain evidence="4">UAE-HKU58</strain>
    </source>
</reference>
<dbReference type="EMBL" id="QEWV01000005">
    <property type="protein sequence ID" value="PWD91718.1"/>
    <property type="molecule type" value="Genomic_DNA"/>
</dbReference>